<dbReference type="InterPro" id="IPR016160">
    <property type="entry name" value="Ald_DH_CS_CYS"/>
</dbReference>
<dbReference type="GO" id="GO:0003842">
    <property type="term" value="F:L-glutamate gamma-semialdehyde dehydrogenase activity"/>
    <property type="evidence" value="ECO:0007669"/>
    <property type="project" value="UniProtKB-EC"/>
</dbReference>
<evidence type="ECO:0000256" key="2">
    <source>
        <dbReference type="ARBA" id="ARBA00012884"/>
    </source>
</evidence>
<comment type="catalytic activity">
    <reaction evidence="5">
        <text>L-glutamate 5-semialdehyde + NAD(+) + H2O = L-glutamate + NADH + 2 H(+)</text>
        <dbReference type="Rhea" id="RHEA:30235"/>
        <dbReference type="ChEBI" id="CHEBI:15377"/>
        <dbReference type="ChEBI" id="CHEBI:15378"/>
        <dbReference type="ChEBI" id="CHEBI:29985"/>
        <dbReference type="ChEBI" id="CHEBI:57540"/>
        <dbReference type="ChEBI" id="CHEBI:57945"/>
        <dbReference type="ChEBI" id="CHEBI:58066"/>
        <dbReference type="EC" id="1.2.1.88"/>
    </reaction>
</comment>
<keyword evidence="4" id="KW-0520">NAD</keyword>
<comment type="similarity">
    <text evidence="8">Belongs to the aldehyde dehydrogenase family.</text>
</comment>
<dbReference type="InterPro" id="IPR029510">
    <property type="entry name" value="Ald_DH_CS_GLU"/>
</dbReference>
<evidence type="ECO:0000256" key="4">
    <source>
        <dbReference type="ARBA" id="ARBA00023027"/>
    </source>
</evidence>
<evidence type="ECO:0000256" key="1">
    <source>
        <dbReference type="ARBA" id="ARBA00004786"/>
    </source>
</evidence>
<feature type="domain" description="Aldehyde dehydrogenase" evidence="9">
    <location>
        <begin position="519"/>
        <end position="929"/>
    </location>
</feature>
<dbReference type="RefSeq" id="WP_143986439.1">
    <property type="nucleotide sequence ID" value="NZ_CP041692.1"/>
</dbReference>
<dbReference type="Gene3D" id="3.40.309.10">
    <property type="entry name" value="Aldehyde Dehydrogenase, Chain A, domain 2"/>
    <property type="match status" value="1"/>
</dbReference>
<dbReference type="InterPro" id="IPR002872">
    <property type="entry name" value="Proline_DH_dom"/>
</dbReference>
<dbReference type="Gene3D" id="3.40.605.10">
    <property type="entry name" value="Aldehyde Dehydrogenase, Chain A, domain 1"/>
    <property type="match status" value="1"/>
</dbReference>
<dbReference type="Gene3D" id="3.20.20.220">
    <property type="match status" value="1"/>
</dbReference>
<evidence type="ECO:0000256" key="3">
    <source>
        <dbReference type="ARBA" id="ARBA00023002"/>
    </source>
</evidence>
<evidence type="ECO:0000256" key="5">
    <source>
        <dbReference type="ARBA" id="ARBA00048142"/>
    </source>
</evidence>
<organism evidence="11 12">
    <name type="scientific">Microlunatus elymi</name>
    <dbReference type="NCBI Taxonomy" id="2596828"/>
    <lineage>
        <taxon>Bacteria</taxon>
        <taxon>Bacillati</taxon>
        <taxon>Actinomycetota</taxon>
        <taxon>Actinomycetes</taxon>
        <taxon>Propionibacteriales</taxon>
        <taxon>Propionibacteriaceae</taxon>
        <taxon>Microlunatus</taxon>
    </lineage>
</organism>
<dbReference type="SUPFAM" id="SSF53720">
    <property type="entry name" value="ALDH-like"/>
    <property type="match status" value="1"/>
</dbReference>
<reference evidence="11 12" key="1">
    <citation type="submission" date="2019-07" db="EMBL/GenBank/DDBJ databases">
        <title>Microlunatus dokdonensis sp. nov. isolated from the rhizospheric soil of the wild plant Elymus tsukushiensis.</title>
        <authorList>
            <person name="Ghim S.-Y."/>
            <person name="Hwang Y.-J."/>
            <person name="Son J.-S."/>
            <person name="Shin J.-H."/>
        </authorList>
    </citation>
    <scope>NUCLEOTIDE SEQUENCE [LARGE SCALE GENOMIC DNA]</scope>
    <source>
        <strain evidence="11 12">KUDC0627</strain>
    </source>
</reference>
<evidence type="ECO:0000259" key="9">
    <source>
        <dbReference type="Pfam" id="PF00171"/>
    </source>
</evidence>
<dbReference type="PIRSF" id="PIRSF000197">
    <property type="entry name" value="Bifunct_PutA"/>
    <property type="match status" value="1"/>
</dbReference>
<dbReference type="EMBL" id="CP041692">
    <property type="protein sequence ID" value="QDP96476.1"/>
    <property type="molecule type" value="Genomic_DNA"/>
</dbReference>
<keyword evidence="12" id="KW-1185">Reference proteome</keyword>
<dbReference type="GO" id="GO:0003700">
    <property type="term" value="F:DNA-binding transcription factor activity"/>
    <property type="evidence" value="ECO:0007669"/>
    <property type="project" value="InterPro"/>
</dbReference>
<dbReference type="Proteomes" id="UP000319263">
    <property type="component" value="Chromosome"/>
</dbReference>
<dbReference type="OrthoDB" id="9812625at2"/>
<gene>
    <name evidence="11" type="ORF">FOE78_11680</name>
</gene>
<dbReference type="PANTHER" id="PTHR42862">
    <property type="entry name" value="DELTA-1-PYRROLINE-5-CARBOXYLATE DEHYDROGENASE 1, ISOFORM A-RELATED"/>
    <property type="match status" value="1"/>
</dbReference>
<evidence type="ECO:0000313" key="11">
    <source>
        <dbReference type="EMBL" id="QDP96476.1"/>
    </source>
</evidence>
<dbReference type="PROSITE" id="PS00687">
    <property type="entry name" value="ALDEHYDE_DEHYDR_GLU"/>
    <property type="match status" value="1"/>
</dbReference>
<dbReference type="KEGG" id="mik:FOE78_11680"/>
<dbReference type="PANTHER" id="PTHR42862:SF1">
    <property type="entry name" value="DELTA-1-PYRROLINE-5-CARBOXYLATE DEHYDROGENASE 2, ISOFORM A-RELATED"/>
    <property type="match status" value="1"/>
</dbReference>
<feature type="domain" description="Proline dehydrogenase" evidence="10">
    <location>
        <begin position="134"/>
        <end position="424"/>
    </location>
</feature>
<dbReference type="InterPro" id="IPR050485">
    <property type="entry name" value="Proline_metab_enzyme"/>
</dbReference>
<evidence type="ECO:0000256" key="8">
    <source>
        <dbReference type="RuleBase" id="RU003345"/>
    </source>
</evidence>
<keyword evidence="3 8" id="KW-0560">Oxidoreductase</keyword>
<protein>
    <recommendedName>
        <fullName evidence="2">L-glutamate gamma-semialdehyde dehydrogenase</fullName>
        <ecNumber evidence="2">1.2.1.88</ecNumber>
    </recommendedName>
</protein>
<dbReference type="InterPro" id="IPR016161">
    <property type="entry name" value="Ald_DH/histidinol_DH"/>
</dbReference>
<dbReference type="GO" id="GO:0009898">
    <property type="term" value="C:cytoplasmic side of plasma membrane"/>
    <property type="evidence" value="ECO:0007669"/>
    <property type="project" value="TreeGrafter"/>
</dbReference>
<dbReference type="InterPro" id="IPR016163">
    <property type="entry name" value="Ald_DH_C"/>
</dbReference>
<dbReference type="EC" id="1.2.1.88" evidence="2"/>
<evidence type="ECO:0000313" key="12">
    <source>
        <dbReference type="Proteomes" id="UP000319263"/>
    </source>
</evidence>
<evidence type="ECO:0000256" key="6">
    <source>
        <dbReference type="PIRSR" id="PIRSR000197-1"/>
    </source>
</evidence>
<dbReference type="AlphaFoldDB" id="A0A516PZ74"/>
<dbReference type="InterPro" id="IPR029041">
    <property type="entry name" value="FAD-linked_oxidoreductase-like"/>
</dbReference>
<dbReference type="InterPro" id="IPR016162">
    <property type="entry name" value="Ald_DH_N"/>
</dbReference>
<dbReference type="InterPro" id="IPR025703">
    <property type="entry name" value="Bifunct_PutA"/>
</dbReference>
<dbReference type="PROSITE" id="PS00070">
    <property type="entry name" value="ALDEHYDE_DEHYDR_CYS"/>
    <property type="match status" value="1"/>
</dbReference>
<dbReference type="InterPro" id="IPR015590">
    <property type="entry name" value="Aldehyde_DH_dom"/>
</dbReference>
<proteinExistence type="inferred from homology"/>
<evidence type="ECO:0000256" key="7">
    <source>
        <dbReference type="PROSITE-ProRule" id="PRU10007"/>
    </source>
</evidence>
<feature type="active site" evidence="6">
    <location>
        <position position="751"/>
    </location>
</feature>
<feature type="active site" evidence="6 7">
    <location>
        <position position="717"/>
    </location>
</feature>
<accession>A0A516PZ74</accession>
<name>A0A516PZ74_9ACTN</name>
<dbReference type="GO" id="GO:0010133">
    <property type="term" value="P:L-proline catabolic process to L-glutamate"/>
    <property type="evidence" value="ECO:0007669"/>
    <property type="project" value="InterPro"/>
</dbReference>
<sequence>MTAPERSVTADDALLNDVVTLVRRWLDEAREIPRDAGGKRLANLLQHPAGLDFTLGFVDGVIRPEDPVAAAAELAVLSQQMPASFPVWMRGGVWLGARAGKVLPRLVIPVVRRVLRSLVRHLIIDATDLRLGPAIKRLRADGTRLNLNLLGEAVHGPGEADRRLRGTTELLARPDVDYVSIKVSSAVPPHAPWAFDAAVDDVVERLTPLYQLAARSATPKFINLDMEEYHDLDLTIAVFTRLLNQPQLRGLQAGIVLQAYLPDALGAMIKLQDWARTRRAAGGAPIKVRLVKGANLPMERVDASVHGWPLATWGSKQETDTNYKRVLNWAMQPDRLANVRLGVAGHNLFDIAYAWTLAGQRGGRGDVEFEMLLGMAPEQAKIVKREVGGLLLYTPVVRPREFDTAIAYLVRRLEEGASQQNFMSAAFDLGSDEALFERERQRFAASLEDLDDEVPTPHRIQDRNQPVPEAAAVPVDGGFTNTADSDPSLAANRDWATKITARMPECALGAELLRQSTVESADRLDTVLSAGCAAQREWAALGGAGRAAVLRIVARELERSRADLLQVMGSECGKTLDQSDPEVSEAIDFANWYAAHALELDDLDGAVAVPRRLTVVAPPWNFPVAIPTGSVLAALASGSSVVIKPAPEASRCAAVMVQALWRAGVPRDVLQLVQLDEGSLGQRLIADPRVDQVILTGGYETAELFGSFRPGLRLFAETSGKNAMVVTPSADFDLAARDLVYSAFGHAGQKCSAASLAILVGSVAESRRFRSQLLDAARALTVGDPADLRTRMGPLITPASGKLLHALTTQDDGESWLLRPERLDESGRLWTPGIKTGVRRRSPFHLTEYFGPVLGIMTADSMAEALEIQNEVAYGLTAGLHSLDHAEIAEWIDGVQAGNLYVNRHTTGALVGRQPFGGWKRSAVGAGTKAGGPSYLIGLTGWAPRPAAESGQQPTGVIGRLIDSAQIVTDPAEQESLRRAVGSDAAAWDAYYAHPVELARLESERNVLRHVPVPVTIRLAEDGSIADLVRVAAAGLRAGSRLAISVPGAVPASIADALRNVGCELTLESDQEWCRRLATRPPARIRLVGGDVHAVSEALGGRGDVAIWDGPVTESGRLELLGFLHEQSISITEHRFGNPTSLSAGLVEPAGT</sequence>
<dbReference type="Pfam" id="PF01619">
    <property type="entry name" value="Pro_dh"/>
    <property type="match status" value="1"/>
</dbReference>
<dbReference type="GO" id="GO:0004657">
    <property type="term" value="F:proline dehydrogenase activity"/>
    <property type="evidence" value="ECO:0007669"/>
    <property type="project" value="InterPro"/>
</dbReference>
<dbReference type="Pfam" id="PF00171">
    <property type="entry name" value="Aldedh"/>
    <property type="match status" value="1"/>
</dbReference>
<evidence type="ECO:0000259" key="10">
    <source>
        <dbReference type="Pfam" id="PF01619"/>
    </source>
</evidence>
<dbReference type="SUPFAM" id="SSF51730">
    <property type="entry name" value="FAD-linked oxidoreductase"/>
    <property type="match status" value="1"/>
</dbReference>
<comment type="pathway">
    <text evidence="1">Amino-acid degradation; L-proline degradation into L-glutamate; L-glutamate from L-proline: step 2/2.</text>
</comment>